<dbReference type="AlphaFoldDB" id="A0A2P6SD35"/>
<protein>
    <submittedName>
        <fullName evidence="1">Uncharacterized protein</fullName>
    </submittedName>
</protein>
<evidence type="ECO:0000313" key="1">
    <source>
        <dbReference type="EMBL" id="PRQ56591.1"/>
    </source>
</evidence>
<reference evidence="1 2" key="1">
    <citation type="journal article" date="2018" name="Nat. Genet.">
        <title>The Rosa genome provides new insights in the design of modern roses.</title>
        <authorList>
            <person name="Bendahmane M."/>
        </authorList>
    </citation>
    <scope>NUCLEOTIDE SEQUENCE [LARGE SCALE GENOMIC DNA]</scope>
    <source>
        <strain evidence="2">cv. Old Blush</strain>
    </source>
</reference>
<dbReference type="Gramene" id="PRQ56591">
    <property type="protein sequence ID" value="PRQ56591"/>
    <property type="gene ID" value="RchiOBHm_Chr1g0338911"/>
</dbReference>
<comment type="caution">
    <text evidence="1">The sequence shown here is derived from an EMBL/GenBank/DDBJ whole genome shotgun (WGS) entry which is preliminary data.</text>
</comment>
<dbReference type="Proteomes" id="UP000238479">
    <property type="component" value="Chromosome 1"/>
</dbReference>
<name>A0A2P6SD35_ROSCH</name>
<gene>
    <name evidence="1" type="ORF">RchiOBHm_Chr1g0338911</name>
</gene>
<accession>A0A2P6SD35</accession>
<proteinExistence type="predicted"/>
<organism evidence="1 2">
    <name type="scientific">Rosa chinensis</name>
    <name type="common">China rose</name>
    <dbReference type="NCBI Taxonomy" id="74649"/>
    <lineage>
        <taxon>Eukaryota</taxon>
        <taxon>Viridiplantae</taxon>
        <taxon>Streptophyta</taxon>
        <taxon>Embryophyta</taxon>
        <taxon>Tracheophyta</taxon>
        <taxon>Spermatophyta</taxon>
        <taxon>Magnoliopsida</taxon>
        <taxon>eudicotyledons</taxon>
        <taxon>Gunneridae</taxon>
        <taxon>Pentapetalae</taxon>
        <taxon>rosids</taxon>
        <taxon>fabids</taxon>
        <taxon>Rosales</taxon>
        <taxon>Rosaceae</taxon>
        <taxon>Rosoideae</taxon>
        <taxon>Rosoideae incertae sedis</taxon>
        <taxon>Rosa</taxon>
    </lineage>
</organism>
<sequence length="52" mass="6116">MGCFPTCTCFFRLYCVQNNHAVRANYVKCIFKKSKDAYKVSHLKKYSKTKES</sequence>
<keyword evidence="2" id="KW-1185">Reference proteome</keyword>
<evidence type="ECO:0000313" key="2">
    <source>
        <dbReference type="Proteomes" id="UP000238479"/>
    </source>
</evidence>
<dbReference type="EMBL" id="PDCK01000039">
    <property type="protein sequence ID" value="PRQ56591.1"/>
    <property type="molecule type" value="Genomic_DNA"/>
</dbReference>